<dbReference type="NCBIfam" id="TIGR00310">
    <property type="entry name" value="ZPR1_znf"/>
    <property type="match status" value="2"/>
</dbReference>
<keyword evidence="7" id="KW-0539">Nucleus</keyword>
<feature type="domain" description="Zinc finger ZPR1-type" evidence="9">
    <location>
        <begin position="340"/>
        <end position="500"/>
    </location>
</feature>
<dbReference type="Proteomes" id="UP001633002">
    <property type="component" value="Unassembled WGS sequence"/>
</dbReference>
<feature type="region of interest" description="Disordered" evidence="8">
    <location>
        <begin position="22"/>
        <end position="41"/>
    </location>
</feature>
<evidence type="ECO:0000256" key="7">
    <source>
        <dbReference type="ARBA" id="ARBA00023242"/>
    </source>
</evidence>
<feature type="region of interest" description="Disordered" evidence="8">
    <location>
        <begin position="264"/>
        <end position="304"/>
    </location>
</feature>
<dbReference type="GO" id="GO:0008270">
    <property type="term" value="F:zinc ion binding"/>
    <property type="evidence" value="ECO:0007669"/>
    <property type="project" value="UniProtKB-KW"/>
</dbReference>
<dbReference type="Gene3D" id="2.20.25.420">
    <property type="entry name" value="ZPR1, zinc finger domain"/>
    <property type="match status" value="2"/>
</dbReference>
<organism evidence="10 11">
    <name type="scientific">Riccia sorocarpa</name>
    <dbReference type="NCBI Taxonomy" id="122646"/>
    <lineage>
        <taxon>Eukaryota</taxon>
        <taxon>Viridiplantae</taxon>
        <taxon>Streptophyta</taxon>
        <taxon>Embryophyta</taxon>
        <taxon>Marchantiophyta</taxon>
        <taxon>Marchantiopsida</taxon>
        <taxon>Marchantiidae</taxon>
        <taxon>Marchantiales</taxon>
        <taxon>Ricciaceae</taxon>
        <taxon>Riccia</taxon>
    </lineage>
</organism>
<evidence type="ECO:0000256" key="8">
    <source>
        <dbReference type="SAM" id="MobiDB-lite"/>
    </source>
</evidence>
<comment type="similarity">
    <text evidence="2">Belongs to the ZPR1 family.</text>
</comment>
<comment type="caution">
    <text evidence="10">The sequence shown here is derived from an EMBL/GenBank/DDBJ whole genome shotgun (WGS) entry which is preliminary data.</text>
</comment>
<feature type="compositionally biased region" description="Polar residues" evidence="8">
    <location>
        <begin position="264"/>
        <end position="282"/>
    </location>
</feature>
<dbReference type="PANTHER" id="PTHR10876:SF0">
    <property type="entry name" value="ZINC FINGER PROTEIN ZPR1"/>
    <property type="match status" value="1"/>
</dbReference>
<dbReference type="FunFam" id="2.60.120.1040:FF:000001">
    <property type="entry name" value="Zinc finger protein ZPR1"/>
    <property type="match status" value="1"/>
</dbReference>
<dbReference type="Pfam" id="PF03367">
    <property type="entry name" value="Zn_ribbon_ZPR1"/>
    <property type="match status" value="2"/>
</dbReference>
<name>A0ABD3HR35_9MARC</name>
<proteinExistence type="inferred from homology"/>
<reference evidence="10 11" key="1">
    <citation type="submission" date="2024-09" db="EMBL/GenBank/DDBJ databases">
        <title>Chromosome-scale assembly of Riccia sorocarpa.</title>
        <authorList>
            <person name="Paukszto L."/>
        </authorList>
    </citation>
    <scope>NUCLEOTIDE SEQUENCE [LARGE SCALE GENOMIC DNA]</scope>
    <source>
        <strain evidence="10">LP-2024</strain>
        <tissue evidence="10">Aerial parts of the thallus</tissue>
    </source>
</reference>
<evidence type="ECO:0000256" key="3">
    <source>
        <dbReference type="ARBA" id="ARBA00022723"/>
    </source>
</evidence>
<keyword evidence="11" id="KW-1185">Reference proteome</keyword>
<dbReference type="InterPro" id="IPR040141">
    <property type="entry name" value="ZPR1"/>
</dbReference>
<keyword evidence="3" id="KW-0479">Metal-binding</keyword>
<dbReference type="Pfam" id="PF22794">
    <property type="entry name" value="jr-ZPR1"/>
    <property type="match status" value="2"/>
</dbReference>
<evidence type="ECO:0000259" key="9">
    <source>
        <dbReference type="SMART" id="SM00709"/>
    </source>
</evidence>
<evidence type="ECO:0000256" key="4">
    <source>
        <dbReference type="ARBA" id="ARBA00022737"/>
    </source>
</evidence>
<evidence type="ECO:0000313" key="11">
    <source>
        <dbReference type="Proteomes" id="UP001633002"/>
    </source>
</evidence>
<dbReference type="InterPro" id="IPR042451">
    <property type="entry name" value="ZPR1_A/B_dom"/>
</dbReference>
<evidence type="ECO:0000256" key="2">
    <source>
        <dbReference type="ARBA" id="ARBA00008354"/>
    </source>
</evidence>
<accession>A0ABD3HR35</accession>
<dbReference type="InterPro" id="IPR042452">
    <property type="entry name" value="ZPR1_Znf1/2"/>
</dbReference>
<dbReference type="InterPro" id="IPR056180">
    <property type="entry name" value="ZPR1_jr_dom"/>
</dbReference>
<dbReference type="GO" id="GO:0005634">
    <property type="term" value="C:nucleus"/>
    <property type="evidence" value="ECO:0007669"/>
    <property type="project" value="UniProtKB-SubCell"/>
</dbReference>
<dbReference type="SMART" id="SM00709">
    <property type="entry name" value="Zpr1"/>
    <property type="match status" value="2"/>
</dbReference>
<dbReference type="FunFam" id="2.20.25.420:FF:000002">
    <property type="entry name" value="Zinc finger protein ZPR1"/>
    <property type="match status" value="1"/>
</dbReference>
<dbReference type="Gene3D" id="2.60.120.1040">
    <property type="entry name" value="ZPR1, A/B domain"/>
    <property type="match status" value="2"/>
</dbReference>
<evidence type="ECO:0000313" key="10">
    <source>
        <dbReference type="EMBL" id="KAL3693883.1"/>
    </source>
</evidence>
<dbReference type="PANTHER" id="PTHR10876">
    <property type="entry name" value="ZINC FINGER PROTEIN ZPR1"/>
    <property type="match status" value="1"/>
</dbReference>
<feature type="domain" description="Zinc finger ZPR1-type" evidence="9">
    <location>
        <begin position="72"/>
        <end position="232"/>
    </location>
</feature>
<dbReference type="EMBL" id="JBJQOH010000003">
    <property type="protein sequence ID" value="KAL3693883.1"/>
    <property type="molecule type" value="Genomic_DNA"/>
</dbReference>
<protein>
    <recommendedName>
        <fullName evidence="9">Zinc finger ZPR1-type domain-containing protein</fullName>
    </recommendedName>
</protein>
<dbReference type="InterPro" id="IPR004457">
    <property type="entry name" value="Znf_ZPR1"/>
</dbReference>
<evidence type="ECO:0000256" key="5">
    <source>
        <dbReference type="ARBA" id="ARBA00022771"/>
    </source>
</evidence>
<sequence length="552" mass="60289">MAVRGNGVYGVLGVGKDHGTSKLLSPVRKKGSKRDKQTARTMTEADPIVVDVGAVAESVGTSSDAPLYELESLCMRCGENGTTRFLLTKIPHFREVVLMAFECPHCNERNNEVQFAGKLAPQGCTYTLQVHEGDKTVLNRQVVKSDSGTIKIPELEFEIPTDAQRGTLSTVEGVLLRAAEELEALQDERRKVDPKMAEALDAFLVKLKECAAAERSYTFIIDDPAGNSFIENPNAPAKDSLLSAHYYDRTPEQQAQLGFLSEANAEQPSTAQTDSTVATETDNSNERPRIRYTPAGTTKEPHGSVGAIGAHTAIAQGSNAEIAAALFKYSAPEEVMTFPASCGACASPCETRMYVTNIPYFKEVIVMASTCDRCGYRNSELKPGGSIPEKGKKITVRIKNKNDLSRDVIKSDSATVLVPEVELELAPGTLGGLVTTVEGLISQISESLKRVHGFSIGDSADPWKRNRWQDFDTRLRKLLECEEEWTLVLDDALANSFIAPAMDDLEADTQLSFEEYVRSWEQDEELGLHDMDTSAADVAYEKTELKAASTSN</sequence>
<keyword evidence="4" id="KW-0677">Repeat</keyword>
<dbReference type="FunFam" id="2.60.120.1040:FF:000002">
    <property type="entry name" value="zinc finger protein ZPR1"/>
    <property type="match status" value="1"/>
</dbReference>
<dbReference type="FunFam" id="2.20.25.420:FF:000001">
    <property type="entry name" value="Zinc finger protein ZPR1"/>
    <property type="match status" value="1"/>
</dbReference>
<keyword evidence="6" id="KW-0862">Zinc</keyword>
<gene>
    <name evidence="10" type="ORF">R1sor_007534</name>
</gene>
<comment type="subcellular location">
    <subcellularLocation>
        <location evidence="1">Nucleus</location>
    </subcellularLocation>
</comment>
<keyword evidence="5" id="KW-0863">Zinc-finger</keyword>
<dbReference type="AlphaFoldDB" id="A0ABD3HR35"/>
<evidence type="ECO:0000256" key="1">
    <source>
        <dbReference type="ARBA" id="ARBA00004123"/>
    </source>
</evidence>
<evidence type="ECO:0000256" key="6">
    <source>
        <dbReference type="ARBA" id="ARBA00022833"/>
    </source>
</evidence>